<dbReference type="EMBL" id="LRQV01000272">
    <property type="protein sequence ID" value="KXK58086.1"/>
    <property type="molecule type" value="Genomic_DNA"/>
</dbReference>
<proteinExistence type="predicted"/>
<comment type="caution">
    <text evidence="1">The sequence shown here is derived from an EMBL/GenBank/DDBJ whole genome shotgun (WGS) entry which is preliminary data.</text>
</comment>
<organism evidence="1 2">
    <name type="scientific">Micromonospora rosaria</name>
    <dbReference type="NCBI Taxonomy" id="47874"/>
    <lineage>
        <taxon>Bacteria</taxon>
        <taxon>Bacillati</taxon>
        <taxon>Actinomycetota</taxon>
        <taxon>Actinomycetes</taxon>
        <taxon>Micromonosporales</taxon>
        <taxon>Micromonosporaceae</taxon>
        <taxon>Micromonospora</taxon>
    </lineage>
</organism>
<evidence type="ECO:0008006" key="3">
    <source>
        <dbReference type="Google" id="ProtNLM"/>
    </source>
</evidence>
<reference evidence="1 2" key="1">
    <citation type="submission" date="2016-01" db="EMBL/GenBank/DDBJ databases">
        <title>Whole genome sequence and analysis of Micromonospora rosaria DSM 803, which can produce antibacterial substance rosamicin.</title>
        <authorList>
            <person name="Yang H."/>
            <person name="He X."/>
            <person name="Zhu D."/>
        </authorList>
    </citation>
    <scope>NUCLEOTIDE SEQUENCE [LARGE SCALE GENOMIC DNA]</scope>
    <source>
        <strain evidence="1 2">DSM 803</strain>
    </source>
</reference>
<gene>
    <name evidence="1" type="ORF">AWW66_31920</name>
</gene>
<dbReference type="InterPro" id="IPR047763">
    <property type="entry name" value="PG_bind_dom_phiBT1-type"/>
</dbReference>
<name>A0A136PI60_9ACTN</name>
<dbReference type="AlphaFoldDB" id="A0A136PI60"/>
<dbReference type="Proteomes" id="UP000070620">
    <property type="component" value="Unassembled WGS sequence"/>
</dbReference>
<evidence type="ECO:0000313" key="1">
    <source>
        <dbReference type="EMBL" id="KXK58086.1"/>
    </source>
</evidence>
<evidence type="ECO:0000313" key="2">
    <source>
        <dbReference type="Proteomes" id="UP000070620"/>
    </source>
</evidence>
<accession>A0A136PI60</accession>
<keyword evidence="2" id="KW-1185">Reference proteome</keyword>
<dbReference type="NCBIfam" id="NF038080">
    <property type="entry name" value="PG_bind_siph"/>
    <property type="match status" value="1"/>
</dbReference>
<protein>
    <recommendedName>
        <fullName evidence="3">Peptidoglycan binding-like domain-containing protein</fullName>
    </recommendedName>
</protein>
<sequence>MGRRLVAEGCGGYQFGPGPQWTDVDRQSYAAWQRKLGFTGADADGWPGRSTWDQLRVPKS</sequence>